<dbReference type="GO" id="GO:0016791">
    <property type="term" value="F:phosphatase activity"/>
    <property type="evidence" value="ECO:0007669"/>
    <property type="project" value="TreeGrafter"/>
</dbReference>
<evidence type="ECO:0000313" key="3">
    <source>
        <dbReference type="EMBL" id="OBU06017.1"/>
    </source>
</evidence>
<dbReference type="SFLD" id="SFLDG01140">
    <property type="entry name" value="C2.B:_Phosphomannomutase_and_P"/>
    <property type="match status" value="1"/>
</dbReference>
<dbReference type="SUPFAM" id="SSF56784">
    <property type="entry name" value="HAD-like"/>
    <property type="match status" value="1"/>
</dbReference>
<reference evidence="3 4" key="1">
    <citation type="submission" date="2016-06" db="EMBL/GenBank/DDBJ databases">
        <authorList>
            <person name="Kjaerup R.B."/>
            <person name="Dalgaard T.S."/>
            <person name="Juul-Madsen H.R."/>
        </authorList>
    </citation>
    <scope>NUCLEOTIDE SEQUENCE [LARGE SCALE GENOMIC DNA]</scope>
    <source>
        <strain evidence="3 4">GCSL-Mp3</strain>
    </source>
</reference>
<dbReference type="GO" id="GO:0005829">
    <property type="term" value="C:cytosol"/>
    <property type="evidence" value="ECO:0007669"/>
    <property type="project" value="TreeGrafter"/>
</dbReference>
<dbReference type="InterPro" id="IPR006379">
    <property type="entry name" value="HAD-SF_hydro_IIB"/>
</dbReference>
<keyword evidence="1" id="KW-0479">Metal-binding</keyword>
<proteinExistence type="predicted"/>
<dbReference type="CDD" id="cd07516">
    <property type="entry name" value="HAD_Pase"/>
    <property type="match status" value="1"/>
</dbReference>
<dbReference type="SFLD" id="SFLDS00003">
    <property type="entry name" value="Haloacid_Dehalogenase"/>
    <property type="match status" value="1"/>
</dbReference>
<dbReference type="Gene3D" id="3.40.50.1000">
    <property type="entry name" value="HAD superfamily/HAD-like"/>
    <property type="match status" value="1"/>
</dbReference>
<evidence type="ECO:0000256" key="2">
    <source>
        <dbReference type="ARBA" id="ARBA00022801"/>
    </source>
</evidence>
<dbReference type="GO" id="GO:0000287">
    <property type="term" value="F:magnesium ion binding"/>
    <property type="evidence" value="ECO:0007669"/>
    <property type="project" value="TreeGrafter"/>
</dbReference>
<accession>A0A1B8HAD0</accession>
<comment type="caution">
    <text evidence="3">The sequence shown here is derived from an EMBL/GenBank/DDBJ whole genome shotgun (WGS) entry which is preliminary data.</text>
</comment>
<dbReference type="PANTHER" id="PTHR10000">
    <property type="entry name" value="PHOSPHOSERINE PHOSPHATASE"/>
    <property type="match status" value="1"/>
</dbReference>
<organism evidence="3 4">
    <name type="scientific">Morganella psychrotolerans</name>
    <dbReference type="NCBI Taxonomy" id="368603"/>
    <lineage>
        <taxon>Bacteria</taxon>
        <taxon>Pseudomonadati</taxon>
        <taxon>Pseudomonadota</taxon>
        <taxon>Gammaproteobacteria</taxon>
        <taxon>Enterobacterales</taxon>
        <taxon>Morganellaceae</taxon>
        <taxon>Morganella</taxon>
    </lineage>
</organism>
<dbReference type="AlphaFoldDB" id="A0A1B8HAD0"/>
<protein>
    <recommendedName>
        <fullName evidence="5">Cof-type HAD-IIB family hydrolase</fullName>
    </recommendedName>
</protein>
<sequence>MTTLAIDLDGTLLHPDNYISEANRQALLALPAETNIVICSARPLQPILSLLDDADLRTAIRAVGAFNGAVIYDCHTHSVLSKTTLCPAVLSQLQPVLQSIPCGWHAFTTDALLCLPGERADYTTHEAALFGLPINTVTADELFSRTDILKITLCGDAEELALRVQTLRPELPSALRSFFTDQHYFELVPLSVSKGAVVHELTAKGIIPHATVMAVGDQENDLSLFDAADIRVAMGNAVPALKQHADFITGTCRDDGVAAALRHFISAFRNGG</sequence>
<dbReference type="Pfam" id="PF08282">
    <property type="entry name" value="Hydrolase_3"/>
    <property type="match status" value="1"/>
</dbReference>
<dbReference type="RefSeq" id="WP_067424355.1">
    <property type="nucleotide sequence ID" value="NZ_LZEX01000023.1"/>
</dbReference>
<dbReference type="EMBL" id="LZEX01000023">
    <property type="protein sequence ID" value="OBU06017.1"/>
    <property type="molecule type" value="Genomic_DNA"/>
</dbReference>
<keyword evidence="2" id="KW-0378">Hydrolase</keyword>
<name>A0A1B8HAD0_9GAMM</name>
<dbReference type="STRING" id="368603.AYY16_11645"/>
<dbReference type="InterPro" id="IPR023214">
    <property type="entry name" value="HAD_sf"/>
</dbReference>
<evidence type="ECO:0000256" key="1">
    <source>
        <dbReference type="ARBA" id="ARBA00022723"/>
    </source>
</evidence>
<evidence type="ECO:0000313" key="4">
    <source>
        <dbReference type="Proteomes" id="UP000092247"/>
    </source>
</evidence>
<dbReference type="NCBIfam" id="TIGR00099">
    <property type="entry name" value="Cof-subfamily"/>
    <property type="match status" value="1"/>
</dbReference>
<dbReference type="Gene3D" id="3.30.1240.10">
    <property type="match status" value="1"/>
</dbReference>
<gene>
    <name evidence="3" type="ORF">AYY17_06750</name>
</gene>
<dbReference type="NCBIfam" id="TIGR01484">
    <property type="entry name" value="HAD-SF-IIB"/>
    <property type="match status" value="1"/>
</dbReference>
<dbReference type="PANTHER" id="PTHR10000:SF8">
    <property type="entry name" value="HAD SUPERFAMILY HYDROLASE-LIKE, TYPE 3"/>
    <property type="match status" value="1"/>
</dbReference>
<dbReference type="InterPro" id="IPR000150">
    <property type="entry name" value="Cof"/>
</dbReference>
<dbReference type="InterPro" id="IPR036412">
    <property type="entry name" value="HAD-like_sf"/>
</dbReference>
<dbReference type="Proteomes" id="UP000092247">
    <property type="component" value="Unassembled WGS sequence"/>
</dbReference>
<evidence type="ECO:0008006" key="5">
    <source>
        <dbReference type="Google" id="ProtNLM"/>
    </source>
</evidence>